<comment type="caution">
    <text evidence="4">The sequence shown here is derived from an EMBL/GenBank/DDBJ whole genome shotgun (WGS) entry which is preliminary data.</text>
</comment>
<dbReference type="Pfam" id="PF10358">
    <property type="entry name" value="NT-C2"/>
    <property type="match status" value="1"/>
</dbReference>
<dbReference type="PANTHER" id="PTHR34452:SF1">
    <property type="entry name" value="SPORULATION-SPECIFIC PROTEIN"/>
    <property type="match status" value="1"/>
</dbReference>
<evidence type="ECO:0000256" key="1">
    <source>
        <dbReference type="SAM" id="Coils"/>
    </source>
</evidence>
<feature type="coiled-coil region" evidence="1">
    <location>
        <begin position="1471"/>
        <end position="1505"/>
    </location>
</feature>
<dbReference type="InterPro" id="IPR019448">
    <property type="entry name" value="NT-C2"/>
</dbReference>
<dbReference type="PANTHER" id="PTHR34452">
    <property type="entry name" value="MYOSIN HEAVY CHAIN-RELATED PROTEIN"/>
    <property type="match status" value="1"/>
</dbReference>
<feature type="coiled-coil region" evidence="1">
    <location>
        <begin position="1244"/>
        <end position="1425"/>
    </location>
</feature>
<accession>A0ABD1GSE3</accession>
<feature type="coiled-coil region" evidence="1">
    <location>
        <begin position="1575"/>
        <end position="1630"/>
    </location>
</feature>
<proteinExistence type="predicted"/>
<feature type="region of interest" description="Disordered" evidence="2">
    <location>
        <begin position="157"/>
        <end position="177"/>
    </location>
</feature>
<feature type="compositionally biased region" description="Polar residues" evidence="2">
    <location>
        <begin position="1895"/>
        <end position="1906"/>
    </location>
</feature>
<dbReference type="EMBL" id="JBEAFC010000008">
    <property type="protein sequence ID" value="KAL1547051.1"/>
    <property type="molecule type" value="Genomic_DNA"/>
</dbReference>
<feature type="domain" description="C2 NT-type" evidence="3">
    <location>
        <begin position="6"/>
        <end position="141"/>
    </location>
</feature>
<gene>
    <name evidence="4" type="ORF">AAHA92_23570</name>
</gene>
<evidence type="ECO:0000256" key="2">
    <source>
        <dbReference type="SAM" id="MobiDB-lite"/>
    </source>
</evidence>
<keyword evidence="5" id="KW-1185">Reference proteome</keyword>
<evidence type="ECO:0000313" key="5">
    <source>
        <dbReference type="Proteomes" id="UP001567538"/>
    </source>
</evidence>
<feature type="coiled-coil region" evidence="1">
    <location>
        <begin position="992"/>
        <end position="1089"/>
    </location>
</feature>
<feature type="coiled-coil region" evidence="1">
    <location>
        <begin position="465"/>
        <end position="524"/>
    </location>
</feature>
<evidence type="ECO:0000313" key="4">
    <source>
        <dbReference type="EMBL" id="KAL1547051.1"/>
    </source>
</evidence>
<feature type="compositionally biased region" description="Basic and acidic residues" evidence="2">
    <location>
        <begin position="157"/>
        <end position="169"/>
    </location>
</feature>
<feature type="coiled-coil region" evidence="1">
    <location>
        <begin position="1153"/>
        <end position="1201"/>
    </location>
</feature>
<reference evidence="4 5" key="1">
    <citation type="submission" date="2024-06" db="EMBL/GenBank/DDBJ databases">
        <title>A chromosome level genome sequence of Diviner's sage (Salvia divinorum).</title>
        <authorList>
            <person name="Ford S.A."/>
            <person name="Ro D.-K."/>
            <person name="Ness R.W."/>
            <person name="Phillips M.A."/>
        </authorList>
    </citation>
    <scope>NUCLEOTIDE SEQUENCE [LARGE SCALE GENOMIC DNA]</scope>
    <source>
        <strain evidence="4">SAF-2024a</strain>
        <tissue evidence="4">Leaf</tissue>
    </source>
</reference>
<protein>
    <submittedName>
        <fullName evidence="4">Myosin-10-like</fullName>
    </submittedName>
</protein>
<sequence length="2146" mass="244077">MSRISKWKLEKTKVKVVFRLQFHATHIPQTGWEKLFITFIPADTGKPTAKTTKANVRNGSCKWGDPIYETTRLLQDSKSKQYDEKLYKLVVAMGSSRASVLGEATINLADYVDASKPIVAAFPLHGCNFGTVLHITVQLLTSKTGFREFEQQRELREKGLESGADHHGDSASGRILSSDGVINDQMDKVSARSKFKADASELSSLEEEAIDGSSNTSGSLYAEKQETSFTSELDGAKCTTSGGPHELSPHTAKEDNELAMTCLENSQLRGSLELAESSLFNLKLEVSSLQVVADELGAETQKLSHELTTEISSAEELVKEVSSMKSDCLKFKDDIACLKDLKLSTQIPLVEARDDRVDDTVRDMRLQFSKGISIVEGKIRELQKKTYAVPHDGDTNFIHRELETLLEFLLNFKLGNGEVTKIRETSQQFESGNGFGLDLCPPESVLQHFSSSSPVSDVVNPLGPIDAMKAQLFDLVRELDEAKVEKEGLTRKMNQMELYYEALIHELEVNQKRLLEELQLLRNEHTTCLYALSVSKAEVESLREETNQQMLRFVDERRGLEAVNEELERRATTSEAALRRARLNYSIAVDKLQKDLELLSSQVTSMFEANESLIKQALPSQPDSQVEDVDTTTLAYNQISGSKKRSTGGDILLEDLKRSVSMQEDLYRKVEEELGEMHSMNLNLDIYSKALEQSLCEKTSELVEELKTSTASQNHLMLQLKKATDEIHELNEFKSSSISQCSEMALQNQLLEDKLASISEENYLLAEKLIDWESTFSELSNCQSKLAACLSENAELSLQLKQEAFENERLKAEVDELVPSKRYLEESIGFVQDKLANLSLSYNKQFGMLAGSRSLDMENGDVKDAVLQLEEIQHNVSMKNIQLMEENEYLKSEKASADVSLNSVRSEILSLKQKFKSGIPDMVMKLDVSNALVDKLQAGIESVANKLDLSCEIEERYAEQNEVLLADLALFEDQMQKLTCRNSHLALEILNLDSLAEEIGRSQLEIAELMHDKQELAVRLKEKTDESLKFSCEVSSLKEDLRSLRDKLHDGEASMDELERKVQYLTLCLSKEQEKLLEFEQQKGELERKVQDLSLGSSKDQEKLLEFEQQKVELDRKVLDLTLCLSKVQEDGLVHKQQKAELERNVQDLTICSSKDKEERMEFEQQKTEMERKVQDLTLCLSKEREKLLEFEQQKAELQREVQDRSLCLSRDQEKQLQNDKQKAELERKVQDLTLSSGEDKVKLLEFEQQRAELERKVQDLILCSSKDQEKLLAFEQQKAELEREVQELRLCLSKVQEEGVELEHQKADLERKVQDLILCSSKDQEKLLAFEQQKAELEQKVQDLSLCLGKVQEEGVELEHQKADLEQKVQDLILSSSKGQEKLLAFEQQKAELEREVQDLTLCLAKVREEGIELVNQKADLERKVQDFTLGSSKDQEKQLKFDEQKAELERKVRDLSLSSSKDQEKLIEFEQQRAELVHIRERASHLESEKSKLAHLVEELNKNSSCQASFESQLSDMHDYALAADVKLTYISNKYETVLEELQRVASSEVHLRDLQERYHDTVSMLNHSRAGEADWRQEKDSLLANLESLRSDLEVSEAQNKILSESNDEMKDQLEETTYKLTRFQKTVAATEDEMCDLILSKDELEVMVIVLKGKVDEKTARIALLEGFKEELVKLRSQFNELSHKLAEQVLKTEEFKNLSTHLKELKDKAEAECTAAREKREHEVPAPTMQDSLRVAFIKEQYETKNQELKQQLSMSKKHGEEMLMRLQDAIDEIETRKKSEAVSLKKNEELSTRLSALEAELLSVISEKREKSNAYDRTKAELECALLSLECCKEEKEKLGASLLEFEAQKSHLADELASMKVQLEDTKSLTNLVKIEYGSELEVELARNGSTGDASPVSSKQDDRENAAPTEPVLTPDSESPDSRGHVQLQTFRGAAPYMLSNGKTSDGNDDHLGAQRLRSSLEHLHEELEKMKNENAVFNTGDDQDTKREIMQLHKANEELRSMFPLFDEISSGGNTLDRVLALEIELAEALKTKNKPNIQFQSSFLKQHSDEEAVFKSFRDINQLIKEMLELKGRHVAVEAELREMHDRYSQLSLQFAEVEGERQKLRMTLKNVRASKRLGHLERTSSGNATDHPPPS</sequence>
<feature type="coiled-coil region" evidence="1">
    <location>
        <begin position="1669"/>
        <end position="1813"/>
    </location>
</feature>
<dbReference type="PROSITE" id="PS51840">
    <property type="entry name" value="C2_NT"/>
    <property type="match status" value="1"/>
</dbReference>
<name>A0ABD1GSE3_SALDI</name>
<evidence type="ECO:0000259" key="3">
    <source>
        <dbReference type="PROSITE" id="PS51840"/>
    </source>
</evidence>
<feature type="coiled-coil region" evidence="1">
    <location>
        <begin position="550"/>
        <end position="584"/>
    </location>
</feature>
<feature type="region of interest" description="Disordered" evidence="2">
    <location>
        <begin position="1893"/>
        <end position="1932"/>
    </location>
</feature>
<organism evidence="4 5">
    <name type="scientific">Salvia divinorum</name>
    <name type="common">Maria pastora</name>
    <name type="synonym">Diviner's sage</name>
    <dbReference type="NCBI Taxonomy" id="28513"/>
    <lineage>
        <taxon>Eukaryota</taxon>
        <taxon>Viridiplantae</taxon>
        <taxon>Streptophyta</taxon>
        <taxon>Embryophyta</taxon>
        <taxon>Tracheophyta</taxon>
        <taxon>Spermatophyta</taxon>
        <taxon>Magnoliopsida</taxon>
        <taxon>eudicotyledons</taxon>
        <taxon>Gunneridae</taxon>
        <taxon>Pentapetalae</taxon>
        <taxon>asterids</taxon>
        <taxon>lamiids</taxon>
        <taxon>Lamiales</taxon>
        <taxon>Lamiaceae</taxon>
        <taxon>Nepetoideae</taxon>
        <taxon>Mentheae</taxon>
        <taxon>Salviinae</taxon>
        <taxon>Salvia</taxon>
        <taxon>Salvia subgen. Calosphace</taxon>
    </lineage>
</organism>
<feature type="region of interest" description="Disordered" evidence="2">
    <location>
        <begin position="2126"/>
        <end position="2146"/>
    </location>
</feature>
<keyword evidence="1" id="KW-0175">Coiled coil</keyword>
<dbReference type="Proteomes" id="UP001567538">
    <property type="component" value="Unassembled WGS sequence"/>
</dbReference>